<name>A0A314KJT9_NICAT</name>
<dbReference type="EMBL" id="MJEQ01001897">
    <property type="protein sequence ID" value="OIT28969.1"/>
    <property type="molecule type" value="Genomic_DNA"/>
</dbReference>
<proteinExistence type="predicted"/>
<feature type="non-terminal residue" evidence="1">
    <location>
        <position position="90"/>
    </location>
</feature>
<protein>
    <recommendedName>
        <fullName evidence="3">Retrovirus-related pol polyprotein from transposon tnt 1-94</fullName>
    </recommendedName>
</protein>
<evidence type="ECO:0008006" key="3">
    <source>
        <dbReference type="Google" id="ProtNLM"/>
    </source>
</evidence>
<dbReference type="Proteomes" id="UP000187609">
    <property type="component" value="Unassembled WGS sequence"/>
</dbReference>
<gene>
    <name evidence="1" type="ORF">A4A49_56194</name>
</gene>
<reference evidence="1" key="1">
    <citation type="submission" date="2016-11" db="EMBL/GenBank/DDBJ databases">
        <title>The genome of Nicotiana attenuata.</title>
        <authorList>
            <person name="Xu S."/>
            <person name="Brockmoeller T."/>
            <person name="Gaquerel E."/>
            <person name="Navarro A."/>
            <person name="Kuhl H."/>
            <person name="Gase K."/>
            <person name="Ling Z."/>
            <person name="Zhou W."/>
            <person name="Kreitzer C."/>
            <person name="Stanke M."/>
            <person name="Tang H."/>
            <person name="Lyons E."/>
            <person name="Pandey P."/>
            <person name="Pandey S.P."/>
            <person name="Timmermann B."/>
            <person name="Baldwin I.T."/>
        </authorList>
    </citation>
    <scope>NUCLEOTIDE SEQUENCE [LARGE SCALE GENOMIC DNA]</scope>
    <source>
        <strain evidence="1">UT</strain>
    </source>
</reference>
<organism evidence="1 2">
    <name type="scientific">Nicotiana attenuata</name>
    <name type="common">Coyote tobacco</name>
    <dbReference type="NCBI Taxonomy" id="49451"/>
    <lineage>
        <taxon>Eukaryota</taxon>
        <taxon>Viridiplantae</taxon>
        <taxon>Streptophyta</taxon>
        <taxon>Embryophyta</taxon>
        <taxon>Tracheophyta</taxon>
        <taxon>Spermatophyta</taxon>
        <taxon>Magnoliopsida</taxon>
        <taxon>eudicotyledons</taxon>
        <taxon>Gunneridae</taxon>
        <taxon>Pentapetalae</taxon>
        <taxon>asterids</taxon>
        <taxon>lamiids</taxon>
        <taxon>Solanales</taxon>
        <taxon>Solanaceae</taxon>
        <taxon>Nicotianoideae</taxon>
        <taxon>Nicotianeae</taxon>
        <taxon>Nicotiana</taxon>
    </lineage>
</organism>
<comment type="caution">
    <text evidence="1">The sequence shown here is derived from an EMBL/GenBank/DDBJ whole genome shotgun (WGS) entry which is preliminary data.</text>
</comment>
<keyword evidence="2" id="KW-1185">Reference proteome</keyword>
<evidence type="ECO:0000313" key="1">
    <source>
        <dbReference type="EMBL" id="OIT28969.1"/>
    </source>
</evidence>
<accession>A0A314KJT9</accession>
<evidence type="ECO:0000313" key="2">
    <source>
        <dbReference type="Proteomes" id="UP000187609"/>
    </source>
</evidence>
<dbReference type="AlphaFoldDB" id="A0A314KJT9"/>
<sequence length="90" mass="9767">MHDGVVRTLTDLRHVPDLMKNLISLGTLEYLGCKYIGEGGVLKVYHSAIVIMKACRFATLYTLLGSTVTGVAAISRSDKSNSDITKLGHM</sequence>
<dbReference type="Gramene" id="OIT28969">
    <property type="protein sequence ID" value="OIT28969"/>
    <property type="gene ID" value="A4A49_56194"/>
</dbReference>